<accession>A0A1V8SHV9</accession>
<evidence type="ECO:0000313" key="1">
    <source>
        <dbReference type="EMBL" id="OQN98673.1"/>
    </source>
</evidence>
<name>A0A1V8SHV9_9PEZI</name>
<dbReference type="EMBL" id="NAJO01000044">
    <property type="protein sequence ID" value="OQN98673.1"/>
    <property type="molecule type" value="Genomic_DNA"/>
</dbReference>
<dbReference type="Proteomes" id="UP000192596">
    <property type="component" value="Unassembled WGS sequence"/>
</dbReference>
<dbReference type="InParanoid" id="A0A1V8SHV9"/>
<keyword evidence="2" id="KW-1185">Reference proteome</keyword>
<protein>
    <submittedName>
        <fullName evidence="1">Uncharacterized protein</fullName>
    </submittedName>
</protein>
<proteinExistence type="predicted"/>
<reference evidence="2" key="1">
    <citation type="submission" date="2017-03" db="EMBL/GenBank/DDBJ databases">
        <title>Genomes of endolithic fungi from Antarctica.</title>
        <authorList>
            <person name="Coleine C."/>
            <person name="Masonjones S."/>
            <person name="Stajich J.E."/>
        </authorList>
    </citation>
    <scope>NUCLEOTIDE SEQUENCE [LARGE SCALE GENOMIC DNA]</scope>
    <source>
        <strain evidence="2">CCFEE 5527</strain>
    </source>
</reference>
<dbReference type="AlphaFoldDB" id="A0A1V8SHV9"/>
<sequence length="144" mass="15906">MYFTTPIASNTTTTANTNNNITYTPITTTPESLFDLAFTEALKAVLSPNYDPNDNEQRKKIVAKSVKKMLNLLASDSVPACASSALTVRQQRYTALARERCRARGLKQARMTLRLASWSRALGIDISEKEKEESGEIGEGRESS</sequence>
<gene>
    <name evidence="1" type="ORF">B0A48_15339</name>
</gene>
<comment type="caution">
    <text evidence="1">The sequence shown here is derived from an EMBL/GenBank/DDBJ whole genome shotgun (WGS) entry which is preliminary data.</text>
</comment>
<evidence type="ECO:0000313" key="2">
    <source>
        <dbReference type="Proteomes" id="UP000192596"/>
    </source>
</evidence>
<organism evidence="1 2">
    <name type="scientific">Cryoendolithus antarcticus</name>
    <dbReference type="NCBI Taxonomy" id="1507870"/>
    <lineage>
        <taxon>Eukaryota</taxon>
        <taxon>Fungi</taxon>
        <taxon>Dikarya</taxon>
        <taxon>Ascomycota</taxon>
        <taxon>Pezizomycotina</taxon>
        <taxon>Dothideomycetes</taxon>
        <taxon>Dothideomycetidae</taxon>
        <taxon>Cladosporiales</taxon>
        <taxon>Cladosporiaceae</taxon>
        <taxon>Cryoendolithus</taxon>
    </lineage>
</organism>